<dbReference type="Pfam" id="PF13247">
    <property type="entry name" value="Fer4_11"/>
    <property type="match status" value="1"/>
</dbReference>
<feature type="domain" description="4Fe-4S ferredoxin-type" evidence="7">
    <location>
        <begin position="111"/>
        <end position="142"/>
    </location>
</feature>
<name>A0A831NT62_9GAMM</name>
<evidence type="ECO:0000256" key="1">
    <source>
        <dbReference type="ARBA" id="ARBA00022485"/>
    </source>
</evidence>
<dbReference type="PANTHER" id="PTHR43177">
    <property type="entry name" value="PROTEIN NRFC"/>
    <property type="match status" value="1"/>
</dbReference>
<dbReference type="InterPro" id="IPR017896">
    <property type="entry name" value="4Fe4S_Fe-S-bd"/>
</dbReference>
<evidence type="ECO:0000313" key="8">
    <source>
        <dbReference type="EMBL" id="HDK37642.1"/>
    </source>
</evidence>
<evidence type="ECO:0000256" key="5">
    <source>
        <dbReference type="ARBA" id="ARBA00023014"/>
    </source>
</evidence>
<evidence type="ECO:0000259" key="7">
    <source>
        <dbReference type="PROSITE" id="PS51379"/>
    </source>
</evidence>
<accession>A0A831NT62</accession>
<dbReference type="CDD" id="cd10551">
    <property type="entry name" value="PsrB"/>
    <property type="match status" value="1"/>
</dbReference>
<dbReference type="NCBIfam" id="NF045797">
    <property type="entry name" value="DsrO"/>
    <property type="match status" value="1"/>
</dbReference>
<dbReference type="GO" id="GO:0051539">
    <property type="term" value="F:4 iron, 4 sulfur cluster binding"/>
    <property type="evidence" value="ECO:0007669"/>
    <property type="project" value="UniProtKB-KW"/>
</dbReference>
<feature type="chain" id="PRO_5032346716" evidence="6">
    <location>
        <begin position="40"/>
        <end position="255"/>
    </location>
</feature>
<keyword evidence="4" id="KW-0408">Iron</keyword>
<reference evidence="8" key="1">
    <citation type="journal article" date="2020" name="mSystems">
        <title>Genome- and Community-Level Interaction Insights into Carbon Utilization and Element Cycling Functions of Hydrothermarchaeota in Hydrothermal Sediment.</title>
        <authorList>
            <person name="Zhou Z."/>
            <person name="Liu Y."/>
            <person name="Xu W."/>
            <person name="Pan J."/>
            <person name="Luo Z.H."/>
            <person name="Li M."/>
        </authorList>
    </citation>
    <scope>NUCLEOTIDE SEQUENCE [LARGE SCALE GENOMIC DNA]</scope>
    <source>
        <strain evidence="8">HyVt-26</strain>
    </source>
</reference>
<keyword evidence="3 6" id="KW-0732">Signal</keyword>
<comment type="caution">
    <text evidence="8">The sequence shown here is derived from an EMBL/GenBank/DDBJ whole genome shotgun (WGS) entry which is preliminary data.</text>
</comment>
<feature type="domain" description="4Fe-4S ferredoxin-type" evidence="7">
    <location>
        <begin position="52"/>
        <end position="83"/>
    </location>
</feature>
<dbReference type="InterPro" id="IPR054822">
    <property type="entry name" value="DsrO-like"/>
</dbReference>
<evidence type="ECO:0000256" key="4">
    <source>
        <dbReference type="ARBA" id="ARBA00023004"/>
    </source>
</evidence>
<keyword evidence="2" id="KW-0479">Metal-binding</keyword>
<dbReference type="InterPro" id="IPR006311">
    <property type="entry name" value="TAT_signal"/>
</dbReference>
<dbReference type="SUPFAM" id="SSF54862">
    <property type="entry name" value="4Fe-4S ferredoxins"/>
    <property type="match status" value="1"/>
</dbReference>
<dbReference type="PROSITE" id="PS00198">
    <property type="entry name" value="4FE4S_FER_1"/>
    <property type="match status" value="1"/>
</dbReference>
<dbReference type="NCBIfam" id="TIGR01409">
    <property type="entry name" value="TAT_signal_seq"/>
    <property type="match status" value="1"/>
</dbReference>
<dbReference type="Proteomes" id="UP000885822">
    <property type="component" value="Unassembled WGS sequence"/>
</dbReference>
<sequence length="255" mass="27924">MSMSKVEPKGRREFLKNTAAAAAVTVAPGVMLHTLSANAAERTTAVTDNVRWGMLIDANKCVDGCNDCVAACDKENGLDLVNKPDGADDGLWERQRPRWIRQVKLKDNLSGKITNLPMMCQHCEKPPCVDVCPTGASFRRADGIVMVDRHICIGCRYCMMACPYKARSFIHAEVAEKLTHTPRGKGCVEACNLCVHRLDNGESTTACQDACKHQAIVFGDLNDPNSAVSQALKKYPSVQIRADLQLNTGVRYSNI</sequence>
<evidence type="ECO:0000256" key="2">
    <source>
        <dbReference type="ARBA" id="ARBA00022723"/>
    </source>
</evidence>
<dbReference type="PROSITE" id="PS51318">
    <property type="entry name" value="TAT"/>
    <property type="match status" value="1"/>
</dbReference>
<dbReference type="AlphaFoldDB" id="A0A831NT62"/>
<dbReference type="EMBL" id="DRCV01000058">
    <property type="protein sequence ID" value="HDK37642.1"/>
    <property type="molecule type" value="Genomic_DNA"/>
</dbReference>
<gene>
    <name evidence="8" type="ORF">ENG92_01305</name>
</gene>
<proteinExistence type="predicted"/>
<keyword evidence="5" id="KW-0411">Iron-sulfur</keyword>
<feature type="signal peptide" evidence="6">
    <location>
        <begin position="1"/>
        <end position="39"/>
    </location>
</feature>
<dbReference type="PANTHER" id="PTHR43177:SF3">
    <property type="entry name" value="PROTEIN NRFC HOMOLOG"/>
    <property type="match status" value="1"/>
</dbReference>
<protein>
    <submittedName>
        <fullName evidence="8">4Fe-4S dicluster domain-containing protein</fullName>
    </submittedName>
</protein>
<dbReference type="Gene3D" id="3.30.70.20">
    <property type="match status" value="2"/>
</dbReference>
<dbReference type="GO" id="GO:0046872">
    <property type="term" value="F:metal ion binding"/>
    <property type="evidence" value="ECO:0007669"/>
    <property type="project" value="UniProtKB-KW"/>
</dbReference>
<dbReference type="InterPro" id="IPR017900">
    <property type="entry name" value="4Fe4S_Fe_S_CS"/>
</dbReference>
<evidence type="ECO:0000256" key="3">
    <source>
        <dbReference type="ARBA" id="ARBA00022729"/>
    </source>
</evidence>
<feature type="domain" description="4Fe-4S ferredoxin-type" evidence="7">
    <location>
        <begin position="143"/>
        <end position="172"/>
    </location>
</feature>
<dbReference type="PROSITE" id="PS51379">
    <property type="entry name" value="4FE4S_FER_2"/>
    <property type="match status" value="3"/>
</dbReference>
<dbReference type="InterPro" id="IPR019546">
    <property type="entry name" value="TAT_signal_bac_arc"/>
</dbReference>
<dbReference type="InterPro" id="IPR050954">
    <property type="entry name" value="ET_IronSulfur_Cluster-Binding"/>
</dbReference>
<organism evidence="8">
    <name type="scientific">Thiolapillus brandeum</name>
    <dbReference type="NCBI Taxonomy" id="1076588"/>
    <lineage>
        <taxon>Bacteria</taxon>
        <taxon>Pseudomonadati</taxon>
        <taxon>Pseudomonadota</taxon>
        <taxon>Gammaproteobacteria</taxon>
        <taxon>Chromatiales</taxon>
        <taxon>Sedimenticolaceae</taxon>
        <taxon>Thiolapillus</taxon>
    </lineage>
</organism>
<keyword evidence="1" id="KW-0004">4Fe-4S</keyword>
<evidence type="ECO:0000256" key="6">
    <source>
        <dbReference type="SAM" id="SignalP"/>
    </source>
</evidence>